<dbReference type="PANTHER" id="PTHR45586">
    <property type="entry name" value="TPR REPEAT-CONTAINING PROTEIN PA4667"/>
    <property type="match status" value="1"/>
</dbReference>
<dbReference type="PROSITE" id="PS50293">
    <property type="entry name" value="TPR_REGION"/>
    <property type="match status" value="1"/>
</dbReference>
<dbReference type="Proteomes" id="UP001441944">
    <property type="component" value="Unassembled WGS sequence"/>
</dbReference>
<gene>
    <name evidence="4" type="ORF">NBRC116598_05960</name>
</gene>
<accession>A0ABQ0AH19</accession>
<keyword evidence="2 3" id="KW-0802">TPR repeat</keyword>
<protein>
    <recommendedName>
        <fullName evidence="6">Tetratricopeptide repeat protein</fullName>
    </recommendedName>
</protein>
<dbReference type="RefSeq" id="WP_353396962.1">
    <property type="nucleotide sequence ID" value="NZ_BAABWU010000001.1"/>
</dbReference>
<evidence type="ECO:0000313" key="5">
    <source>
        <dbReference type="Proteomes" id="UP001441944"/>
    </source>
</evidence>
<dbReference type="InterPro" id="IPR011990">
    <property type="entry name" value="TPR-like_helical_dom_sf"/>
</dbReference>
<dbReference type="EMBL" id="BAABWU010000001">
    <property type="protein sequence ID" value="GAA6195152.1"/>
    <property type="molecule type" value="Genomic_DNA"/>
</dbReference>
<keyword evidence="1" id="KW-0677">Repeat</keyword>
<reference evidence="4 5" key="1">
    <citation type="submission" date="2024-04" db="EMBL/GenBank/DDBJ databases">
        <title>Draft genome sequence of Pseudophaeobacter arcticus NBRC 116598.</title>
        <authorList>
            <person name="Miyakawa T."/>
            <person name="Kusuya Y."/>
            <person name="Miura T."/>
        </authorList>
    </citation>
    <scope>NUCLEOTIDE SEQUENCE [LARGE SCALE GENOMIC DNA]</scope>
    <source>
        <strain evidence="4 5">SU-CL00105</strain>
    </source>
</reference>
<evidence type="ECO:0000256" key="3">
    <source>
        <dbReference type="PROSITE-ProRule" id="PRU00339"/>
    </source>
</evidence>
<keyword evidence="5" id="KW-1185">Reference proteome</keyword>
<evidence type="ECO:0008006" key="6">
    <source>
        <dbReference type="Google" id="ProtNLM"/>
    </source>
</evidence>
<dbReference type="Gene3D" id="1.25.40.10">
    <property type="entry name" value="Tetratricopeptide repeat domain"/>
    <property type="match status" value="1"/>
</dbReference>
<evidence type="ECO:0000256" key="1">
    <source>
        <dbReference type="ARBA" id="ARBA00022737"/>
    </source>
</evidence>
<sequence>MKVDRLQRALQTGNWGQAADILAPLVAGADPQPSMMYNYGKVLIELGRMAQAQAMLRRTVQVMPEHSAAWFELGRAALSAEDFETAFEAFSRALDLEPTDTDARRNLGRVGVRLGRFGAAQAAWSELRGDPEADLALYRIAAETGAANTSDLRRDLLDTHPDKAAVIRTLVRVSKGSVPLSL</sequence>
<name>A0ABQ0AH19_9RHOB</name>
<dbReference type="PANTHER" id="PTHR45586:SF1">
    <property type="entry name" value="LIPOPOLYSACCHARIDE ASSEMBLY PROTEIN B"/>
    <property type="match status" value="1"/>
</dbReference>
<feature type="repeat" description="TPR" evidence="3">
    <location>
        <begin position="67"/>
        <end position="100"/>
    </location>
</feature>
<dbReference type="InterPro" id="IPR051012">
    <property type="entry name" value="CellSynth/LPSAsmb/PSIAsmb"/>
</dbReference>
<evidence type="ECO:0000256" key="2">
    <source>
        <dbReference type="ARBA" id="ARBA00022803"/>
    </source>
</evidence>
<dbReference type="SMART" id="SM00028">
    <property type="entry name" value="TPR"/>
    <property type="match status" value="2"/>
</dbReference>
<dbReference type="SUPFAM" id="SSF48452">
    <property type="entry name" value="TPR-like"/>
    <property type="match status" value="1"/>
</dbReference>
<dbReference type="Pfam" id="PF13432">
    <property type="entry name" value="TPR_16"/>
    <property type="match status" value="1"/>
</dbReference>
<dbReference type="InterPro" id="IPR019734">
    <property type="entry name" value="TPR_rpt"/>
</dbReference>
<proteinExistence type="predicted"/>
<comment type="caution">
    <text evidence="4">The sequence shown here is derived from an EMBL/GenBank/DDBJ whole genome shotgun (WGS) entry which is preliminary data.</text>
</comment>
<evidence type="ECO:0000313" key="4">
    <source>
        <dbReference type="EMBL" id="GAA6195152.1"/>
    </source>
</evidence>
<organism evidence="4 5">
    <name type="scientific">Pseudophaeobacter arcticus</name>
    <dbReference type="NCBI Taxonomy" id="385492"/>
    <lineage>
        <taxon>Bacteria</taxon>
        <taxon>Pseudomonadati</taxon>
        <taxon>Pseudomonadota</taxon>
        <taxon>Alphaproteobacteria</taxon>
        <taxon>Rhodobacterales</taxon>
        <taxon>Paracoccaceae</taxon>
        <taxon>Pseudophaeobacter</taxon>
    </lineage>
</organism>
<dbReference type="PROSITE" id="PS50005">
    <property type="entry name" value="TPR"/>
    <property type="match status" value="2"/>
</dbReference>
<feature type="repeat" description="TPR" evidence="3">
    <location>
        <begin position="33"/>
        <end position="66"/>
    </location>
</feature>